<dbReference type="EMBL" id="LOCL01000023">
    <property type="protein sequence ID" value="KUF20154.1"/>
    <property type="molecule type" value="Genomic_DNA"/>
</dbReference>
<keyword evidence="2" id="KW-1185">Reference proteome</keyword>
<proteinExistence type="predicted"/>
<dbReference type="STRING" id="1765722.AT728_40250"/>
<evidence type="ECO:0000313" key="1">
    <source>
        <dbReference type="EMBL" id="KUF20154.1"/>
    </source>
</evidence>
<dbReference type="Proteomes" id="UP000054804">
    <property type="component" value="Unassembled WGS sequence"/>
</dbReference>
<reference evidence="1 2" key="1">
    <citation type="submission" date="2015-12" db="EMBL/GenBank/DDBJ databases">
        <title>Draft genome sequence of Streptomyces silvensis ATCC 53525, a producer of novel hormone antagonists.</title>
        <authorList>
            <person name="Johnston C.W."/>
            <person name="Li Y."/>
            <person name="Magarvey N.A."/>
        </authorList>
    </citation>
    <scope>NUCLEOTIDE SEQUENCE [LARGE SCALE GENOMIC DNA]</scope>
    <source>
        <strain evidence="1 2">ATCC 53525</strain>
    </source>
</reference>
<gene>
    <name evidence="1" type="ORF">AT728_40250</name>
</gene>
<sequence length="59" mass="6460">MEAPLAAYVDLEDPCDECGADEGEACDPECVNYDDEQHGGYTREIEAPSPFEEPVPPGW</sequence>
<name>A0A0W7XBS8_9ACTN</name>
<accession>A0A0W7XBS8</accession>
<dbReference type="AlphaFoldDB" id="A0A0W7XBS8"/>
<evidence type="ECO:0000313" key="2">
    <source>
        <dbReference type="Proteomes" id="UP000054804"/>
    </source>
</evidence>
<comment type="caution">
    <text evidence="1">The sequence shown here is derived from an EMBL/GenBank/DDBJ whole genome shotgun (WGS) entry which is preliminary data.</text>
</comment>
<organism evidence="1 2">
    <name type="scientific">Streptomyces silvensis</name>
    <dbReference type="NCBI Taxonomy" id="1765722"/>
    <lineage>
        <taxon>Bacteria</taxon>
        <taxon>Bacillati</taxon>
        <taxon>Actinomycetota</taxon>
        <taxon>Actinomycetes</taxon>
        <taxon>Kitasatosporales</taxon>
        <taxon>Streptomycetaceae</taxon>
        <taxon>Streptomyces</taxon>
    </lineage>
</organism>
<protein>
    <submittedName>
        <fullName evidence="1">Uncharacterized protein</fullName>
    </submittedName>
</protein>